<dbReference type="PANTHER" id="PTHR43179:SF7">
    <property type="entry name" value="RHAMNOSYLTRANSFERASE WBBL"/>
    <property type="match status" value="1"/>
</dbReference>
<accession>A0A160T2B5</accession>
<gene>
    <name evidence="2" type="ORF">CFX0092_A0692</name>
</gene>
<proteinExistence type="predicted"/>
<evidence type="ECO:0000313" key="3">
    <source>
        <dbReference type="Proteomes" id="UP000215027"/>
    </source>
</evidence>
<dbReference type="AlphaFoldDB" id="A0A160T2B5"/>
<feature type="domain" description="Glycosyltransferase 2-like" evidence="1">
    <location>
        <begin position="3"/>
        <end position="134"/>
    </location>
</feature>
<organism evidence="2 3">
    <name type="scientific">Candidatus Promineifilum breve</name>
    <dbReference type="NCBI Taxonomy" id="1806508"/>
    <lineage>
        <taxon>Bacteria</taxon>
        <taxon>Bacillati</taxon>
        <taxon>Chloroflexota</taxon>
        <taxon>Ardenticatenia</taxon>
        <taxon>Candidatus Promineifilales</taxon>
        <taxon>Candidatus Promineifilaceae</taxon>
        <taxon>Candidatus Promineifilum</taxon>
    </lineage>
</organism>
<dbReference type="InterPro" id="IPR029044">
    <property type="entry name" value="Nucleotide-diphossugar_trans"/>
</dbReference>
<dbReference type="GO" id="GO:0016740">
    <property type="term" value="F:transferase activity"/>
    <property type="evidence" value="ECO:0007669"/>
    <property type="project" value="UniProtKB-KW"/>
</dbReference>
<reference evidence="2" key="1">
    <citation type="submission" date="2016-01" db="EMBL/GenBank/DDBJ databases">
        <authorList>
            <person name="Mcilroy J.S."/>
            <person name="Karst M S."/>
            <person name="Albertsen M."/>
        </authorList>
    </citation>
    <scope>NUCLEOTIDE SEQUENCE</scope>
    <source>
        <strain evidence="2">Cfx-K</strain>
    </source>
</reference>
<protein>
    <submittedName>
        <fullName evidence="2">Glycosyl transferase family 2</fullName>
    </submittedName>
</protein>
<dbReference type="KEGG" id="pbf:CFX0092_A0692"/>
<dbReference type="Gene3D" id="3.90.550.10">
    <property type="entry name" value="Spore Coat Polysaccharide Biosynthesis Protein SpsA, Chain A"/>
    <property type="match status" value="1"/>
</dbReference>
<dbReference type="OrthoDB" id="9771846at2"/>
<dbReference type="RefSeq" id="WP_095042169.1">
    <property type="nucleotide sequence ID" value="NZ_LN890655.1"/>
</dbReference>
<dbReference type="CDD" id="cd04186">
    <property type="entry name" value="GT_2_like_c"/>
    <property type="match status" value="1"/>
</dbReference>
<dbReference type="InterPro" id="IPR001173">
    <property type="entry name" value="Glyco_trans_2-like"/>
</dbReference>
<name>A0A160T2B5_9CHLR</name>
<dbReference type="SUPFAM" id="SSF53448">
    <property type="entry name" value="Nucleotide-diphospho-sugar transferases"/>
    <property type="match status" value="1"/>
</dbReference>
<dbReference type="Proteomes" id="UP000215027">
    <property type="component" value="Chromosome I"/>
</dbReference>
<evidence type="ECO:0000313" key="2">
    <source>
        <dbReference type="EMBL" id="CUS02570.2"/>
    </source>
</evidence>
<dbReference type="Pfam" id="PF00535">
    <property type="entry name" value="Glycos_transf_2"/>
    <property type="match status" value="1"/>
</dbReference>
<dbReference type="PANTHER" id="PTHR43179">
    <property type="entry name" value="RHAMNOSYLTRANSFERASE WBBL"/>
    <property type="match status" value="1"/>
</dbReference>
<keyword evidence="3" id="KW-1185">Reference proteome</keyword>
<evidence type="ECO:0000259" key="1">
    <source>
        <dbReference type="Pfam" id="PF00535"/>
    </source>
</evidence>
<dbReference type="EMBL" id="LN890655">
    <property type="protein sequence ID" value="CUS02570.2"/>
    <property type="molecule type" value="Genomic_DNA"/>
</dbReference>
<sequence>MLSVIIVNWNVRDLLRECLHSLDAGRGALALEVIVVDSASADGSVEMIRAEFPWVRLIPCDENVGFPRGNNLGLAEARGDYLLLLNPDTVVLGDALAVMRDYLVAHPTVGAIGPQLLNPDGTVQSSRRRFPTLATGFFESTWLQGLAPGVLRRYYALDLPDDATAEVDWLVGACIMVPRAVYERIGGLDEGYFMYSEELDWCRRIVAAGWRVVYHPAAQVIHHVGQSSDQAVTARHVNFQRAKLRYYRKYHGRAAAGALRLFLLGNYAGQLALEGVKGALGSKPDLRRQRVRAYAAVLRSGLPPAGY</sequence>
<keyword evidence="2" id="KW-0808">Transferase</keyword>